<sequence>MYHQKAMGRTFYHSKFSSHGQLPPQYRPGLPPALRPYIKKDLSQPLVAFTKEDYKNAELRCLTKVDCSSIIFGFTAESQFYHSGTLQVQSATFSHHQQSLQIMASRHGRNMKIELRYGLLSKLNFEIRQYGQSYYFIKLTVVYTQCPMFFNAEQRPGDSYTRYTRFNPQKADKDGFWKKFFGSTAMQMSFVLNRTELFSFLDSLSNSTASCSIQFSPMMDNLFNPHRIDLFLLTEMNNCPWNIQYCIEAIKSCGDVGLFFMDYVLYVKNEHISLGSLEFSPDNQEQRQKRDDGFVMIKTVYITPTRKILTLEEATMNCRGFRKLGVDNIIQIKFRDDSLSWFPVDDLLLENVVKAVCRDGIEIAGRKFIEFGGSSSLFREHGTYFYATDDKNEIVEKWKQLGDFKVEAAAKVQARLGQYFTSARTVHFKLRLSHVALIDDYMSETKDSAGQPYCFSDGCGMIDPLLARRIADELQLTYIPSAFQFRFAGFKGMVAVDYNDIRLTYKDGPYFLLLRHSQKKFHVEDAGELHDLDIVQWSSPTPSKLHGAFIAMIDSLAVYNNKRDTVRARLRQLHNHTFVDIIKPLIDQKAFLATLEKLPKYIPICKLKTKDLLNQLFLRGMIEANAVLNARLLANKSQIVIPPDLGRGALGIVDTTGSLKEGEIFFQFSSSLNTKASTAEPGHLKRGGFNPVLKLGR</sequence>
<organism evidence="1 2">
    <name type="scientific">Panagrolaimus sp. PS1159</name>
    <dbReference type="NCBI Taxonomy" id="55785"/>
    <lineage>
        <taxon>Eukaryota</taxon>
        <taxon>Metazoa</taxon>
        <taxon>Ecdysozoa</taxon>
        <taxon>Nematoda</taxon>
        <taxon>Chromadorea</taxon>
        <taxon>Rhabditida</taxon>
        <taxon>Tylenchina</taxon>
        <taxon>Panagrolaimomorpha</taxon>
        <taxon>Panagrolaimoidea</taxon>
        <taxon>Panagrolaimidae</taxon>
        <taxon>Panagrolaimus</taxon>
    </lineage>
</organism>
<reference evidence="2" key="1">
    <citation type="submission" date="2022-11" db="UniProtKB">
        <authorList>
            <consortium name="WormBaseParasite"/>
        </authorList>
    </citation>
    <scope>IDENTIFICATION</scope>
</reference>
<accession>A0AC35F6X2</accession>
<evidence type="ECO:0000313" key="1">
    <source>
        <dbReference type="Proteomes" id="UP000887580"/>
    </source>
</evidence>
<name>A0AC35F6X2_9BILA</name>
<dbReference type="WBParaSite" id="PS1159_v2.g1450.t1">
    <property type="protein sequence ID" value="PS1159_v2.g1450.t1"/>
    <property type="gene ID" value="PS1159_v2.g1450"/>
</dbReference>
<proteinExistence type="predicted"/>
<evidence type="ECO:0000313" key="2">
    <source>
        <dbReference type="WBParaSite" id="PS1159_v2.g1450.t1"/>
    </source>
</evidence>
<protein>
    <submittedName>
        <fullName evidence="2">RNA-dependent RNA polymerase</fullName>
    </submittedName>
</protein>
<dbReference type="Proteomes" id="UP000887580">
    <property type="component" value="Unplaced"/>
</dbReference>